<evidence type="ECO:0000259" key="7">
    <source>
        <dbReference type="PROSITE" id="PS51686"/>
    </source>
</evidence>
<dbReference type="InterPro" id="IPR001678">
    <property type="entry name" value="MeTrfase_RsmB-F_NOP2_dom"/>
</dbReference>
<name>R7YKD6_CONA1</name>
<dbReference type="AlphaFoldDB" id="R7YKD6"/>
<keyword evidence="1 5" id="KW-0489">Methyltransferase</keyword>
<gene>
    <name evidence="8" type="ORF">W97_01569</name>
</gene>
<dbReference type="GO" id="GO:0008173">
    <property type="term" value="F:RNA methyltransferase activity"/>
    <property type="evidence" value="ECO:0007669"/>
    <property type="project" value="InterPro"/>
</dbReference>
<organism evidence="8 9">
    <name type="scientific">Coniosporium apollinis (strain CBS 100218)</name>
    <name type="common">Rock-inhabiting black yeast</name>
    <dbReference type="NCBI Taxonomy" id="1168221"/>
    <lineage>
        <taxon>Eukaryota</taxon>
        <taxon>Fungi</taxon>
        <taxon>Dikarya</taxon>
        <taxon>Ascomycota</taxon>
        <taxon>Pezizomycotina</taxon>
        <taxon>Dothideomycetes</taxon>
        <taxon>Dothideomycetes incertae sedis</taxon>
        <taxon>Coniosporium</taxon>
    </lineage>
</organism>
<dbReference type="GO" id="GO:0005730">
    <property type="term" value="C:nucleolus"/>
    <property type="evidence" value="ECO:0007669"/>
    <property type="project" value="TreeGrafter"/>
</dbReference>
<dbReference type="InterPro" id="IPR023267">
    <property type="entry name" value="RCMT"/>
</dbReference>
<dbReference type="OrthoDB" id="435282at2759"/>
<evidence type="ECO:0000256" key="3">
    <source>
        <dbReference type="ARBA" id="ARBA00022691"/>
    </source>
</evidence>
<evidence type="ECO:0000256" key="1">
    <source>
        <dbReference type="ARBA" id="ARBA00022603"/>
    </source>
</evidence>
<dbReference type="InterPro" id="IPR049560">
    <property type="entry name" value="MeTrfase_RsmB-F_NOP2_cat"/>
</dbReference>
<dbReference type="Gene3D" id="3.40.50.150">
    <property type="entry name" value="Vaccinia Virus protein VP39"/>
    <property type="match status" value="1"/>
</dbReference>
<feature type="binding site" evidence="5">
    <location>
        <begin position="251"/>
        <end position="257"/>
    </location>
    <ligand>
        <name>S-adenosyl-L-methionine</name>
        <dbReference type="ChEBI" id="CHEBI:59789"/>
    </ligand>
</feature>
<feature type="region of interest" description="Disordered" evidence="6">
    <location>
        <begin position="132"/>
        <end position="151"/>
    </location>
</feature>
<sequence>MSLYYEAAAILANADNTGGSLKSRIYGKKGLKSSPAHLYALISETTKWSAVLKEVVEKSGILKEERKLTPLLALLLSHDLLLAKGGVAAPKDHVLKQAILRHKARLSAEFTKARLKAGFHTAEAFREHINAGSSISNASGEHDGDQTTEPEHPRWIRINTIKTTLETELRTTFADYQQMDSLASVMRAPSTSRRLRLDAHIPDLIALPPRADLSKHRAYLNGNIIFQDKASCFPAYLLSPSVDDCDVIDACAAPGNKTTHLAAVITASAASQEAQPSSHRRILAFERDKRRAITLAKMITLAGADSLVTVKGGKDFLTVDPSAHDYCSVGALLLDPSCSGSGIVGRDDGPTLHLPSTAAANPCTAPSSRPKKRKRKAPPVPKAADETPAPFSTTDAEVEENPLFGSSENTKARLESLSSFQLKLLKHAMSFPAARKISYSTCSIHAEENEHVVLSALQHSAAVGLGWRILRREEQVDGMRRWPVRGDVQAVEALPGGKWSGELAETVREACIRCEKGTGEGTMGFFVAGFVRDGEGGPPAVREAANGDQGAAGGTSNVEGEDEEEWEGFSDGG</sequence>
<dbReference type="SUPFAM" id="SSF53335">
    <property type="entry name" value="S-adenosyl-L-methionine-dependent methyltransferases"/>
    <property type="match status" value="1"/>
</dbReference>
<dbReference type="PROSITE" id="PS51686">
    <property type="entry name" value="SAM_MT_RSMB_NOP"/>
    <property type="match status" value="1"/>
</dbReference>
<dbReference type="FunFam" id="3.30.70.1170:FF:000006">
    <property type="entry name" value="NOL1/NOP2/Sun domain family protein"/>
    <property type="match status" value="1"/>
</dbReference>
<dbReference type="PANTHER" id="PTHR22807">
    <property type="entry name" value="NOP2 YEAST -RELATED NOL1/NOP2/FMU SUN DOMAIN-CONTAINING"/>
    <property type="match status" value="1"/>
</dbReference>
<dbReference type="OMA" id="SFKSRIY"/>
<dbReference type="GO" id="GO:0003723">
    <property type="term" value="F:RNA binding"/>
    <property type="evidence" value="ECO:0007669"/>
    <property type="project" value="UniProtKB-UniRule"/>
</dbReference>
<keyword evidence="4 5" id="KW-0694">RNA-binding</keyword>
<feature type="binding site" evidence="5">
    <location>
        <position position="335"/>
    </location>
    <ligand>
        <name>S-adenosyl-L-methionine</name>
        <dbReference type="ChEBI" id="CHEBI:59789"/>
    </ligand>
</feature>
<dbReference type="GeneID" id="19898880"/>
<evidence type="ECO:0000256" key="6">
    <source>
        <dbReference type="SAM" id="MobiDB-lite"/>
    </source>
</evidence>
<feature type="domain" description="SAM-dependent MTase RsmB/NOP-type" evidence="7">
    <location>
        <begin position="144"/>
        <end position="533"/>
    </location>
</feature>
<dbReference type="InterPro" id="IPR049561">
    <property type="entry name" value="NSUN5_7_fdxn-like"/>
</dbReference>
<keyword evidence="2 5" id="KW-0808">Transferase</keyword>
<evidence type="ECO:0000313" key="8">
    <source>
        <dbReference type="EMBL" id="EON62348.1"/>
    </source>
</evidence>
<feature type="binding site" evidence="5">
    <location>
        <position position="315"/>
    </location>
    <ligand>
        <name>S-adenosyl-L-methionine</name>
        <dbReference type="ChEBI" id="CHEBI:59789"/>
    </ligand>
</feature>
<dbReference type="PRINTS" id="PR02008">
    <property type="entry name" value="RCMTFAMILY"/>
</dbReference>
<evidence type="ECO:0000256" key="5">
    <source>
        <dbReference type="PROSITE-ProRule" id="PRU01023"/>
    </source>
</evidence>
<dbReference type="Pfam" id="PF01189">
    <property type="entry name" value="Methyltr_RsmB-F"/>
    <property type="match status" value="1"/>
</dbReference>
<feature type="compositionally biased region" description="Basic and acidic residues" evidence="6">
    <location>
        <begin position="140"/>
        <end position="151"/>
    </location>
</feature>
<dbReference type="PANTHER" id="PTHR22807:SF4">
    <property type="entry name" value="28S RRNA (CYTOSINE-C(5))-METHYLTRANSFERASE"/>
    <property type="match status" value="1"/>
</dbReference>
<feature type="binding site" evidence="5">
    <location>
        <position position="286"/>
    </location>
    <ligand>
        <name>S-adenosyl-L-methionine</name>
        <dbReference type="ChEBI" id="CHEBI:59789"/>
    </ligand>
</feature>
<dbReference type="eggNOG" id="KOG2360">
    <property type="taxonomic scope" value="Eukaryota"/>
</dbReference>
<feature type="compositionally biased region" description="Acidic residues" evidence="6">
    <location>
        <begin position="559"/>
        <end position="573"/>
    </location>
</feature>
<keyword evidence="9" id="KW-1185">Reference proteome</keyword>
<keyword evidence="3 5" id="KW-0949">S-adenosyl-L-methionine</keyword>
<evidence type="ECO:0000256" key="2">
    <source>
        <dbReference type="ARBA" id="ARBA00022679"/>
    </source>
</evidence>
<dbReference type="Pfam" id="PF21153">
    <property type="entry name" value="NSUN5_N"/>
    <property type="match status" value="1"/>
</dbReference>
<dbReference type="Gene3D" id="3.30.70.1170">
    <property type="entry name" value="Sun protein, domain 3"/>
    <property type="match status" value="1"/>
</dbReference>
<dbReference type="GO" id="GO:0070475">
    <property type="term" value="P:rRNA base methylation"/>
    <property type="evidence" value="ECO:0007669"/>
    <property type="project" value="TreeGrafter"/>
</dbReference>
<evidence type="ECO:0000313" key="9">
    <source>
        <dbReference type="Proteomes" id="UP000016924"/>
    </source>
</evidence>
<dbReference type="Proteomes" id="UP000016924">
    <property type="component" value="Unassembled WGS sequence"/>
</dbReference>
<reference evidence="9" key="1">
    <citation type="submission" date="2012-06" db="EMBL/GenBank/DDBJ databases">
        <title>The genome sequence of Coniosporium apollinis CBS 100218.</title>
        <authorList>
            <consortium name="The Broad Institute Genome Sequencing Platform"/>
            <person name="Cuomo C."/>
            <person name="Gorbushina A."/>
            <person name="Noack S."/>
            <person name="Walker B."/>
            <person name="Young S.K."/>
            <person name="Zeng Q."/>
            <person name="Gargeya S."/>
            <person name="Fitzgerald M."/>
            <person name="Haas B."/>
            <person name="Abouelleil A."/>
            <person name="Alvarado L."/>
            <person name="Arachchi H.M."/>
            <person name="Berlin A.M."/>
            <person name="Chapman S.B."/>
            <person name="Goldberg J."/>
            <person name="Griggs A."/>
            <person name="Gujja S."/>
            <person name="Hansen M."/>
            <person name="Howarth C."/>
            <person name="Imamovic A."/>
            <person name="Larimer J."/>
            <person name="McCowan C."/>
            <person name="Montmayeur A."/>
            <person name="Murphy C."/>
            <person name="Neiman D."/>
            <person name="Pearson M."/>
            <person name="Priest M."/>
            <person name="Roberts A."/>
            <person name="Saif S."/>
            <person name="Shea T."/>
            <person name="Sisk P."/>
            <person name="Sykes S."/>
            <person name="Wortman J."/>
            <person name="Nusbaum C."/>
            <person name="Birren B."/>
        </authorList>
    </citation>
    <scope>NUCLEOTIDE SEQUENCE [LARGE SCALE GENOMIC DNA]</scope>
    <source>
        <strain evidence="9">CBS 100218</strain>
    </source>
</reference>
<dbReference type="EMBL" id="JH767558">
    <property type="protein sequence ID" value="EON62348.1"/>
    <property type="molecule type" value="Genomic_DNA"/>
</dbReference>
<protein>
    <recommendedName>
        <fullName evidence="7">SAM-dependent MTase RsmB/NOP-type domain-containing protein</fullName>
    </recommendedName>
</protein>
<dbReference type="InterPro" id="IPR029063">
    <property type="entry name" value="SAM-dependent_MTases_sf"/>
</dbReference>
<dbReference type="Pfam" id="PF21148">
    <property type="entry name" value="NSUN5_fdxn-like"/>
    <property type="match status" value="1"/>
</dbReference>
<dbReference type="STRING" id="1168221.R7YKD6"/>
<feature type="region of interest" description="Disordered" evidence="6">
    <location>
        <begin position="536"/>
        <end position="573"/>
    </location>
</feature>
<accession>R7YKD6</accession>
<dbReference type="RefSeq" id="XP_007777665.1">
    <property type="nucleotide sequence ID" value="XM_007779475.1"/>
</dbReference>
<evidence type="ECO:0000256" key="4">
    <source>
        <dbReference type="ARBA" id="ARBA00022884"/>
    </source>
</evidence>
<dbReference type="InterPro" id="IPR048889">
    <property type="entry name" value="NSUN5_RCM1_N"/>
</dbReference>
<comment type="similarity">
    <text evidence="5">Belongs to the class I-like SAM-binding methyltransferase superfamily. RsmB/NOP family.</text>
</comment>
<feature type="active site" description="Nucleophile" evidence="5">
    <location>
        <position position="442"/>
    </location>
</feature>
<feature type="region of interest" description="Disordered" evidence="6">
    <location>
        <begin position="349"/>
        <end position="397"/>
    </location>
</feature>
<proteinExistence type="inferred from homology"/>
<dbReference type="HOGENOM" id="CLU_005316_7_4_1"/>